<dbReference type="HOGENOM" id="CLU_1073501_0_0_1"/>
<protein>
    <submittedName>
        <fullName evidence="2">Proteasome 26S subunit</fullName>
    </submittedName>
</protein>
<dbReference type="STRING" id="544712.C6HLN6"/>
<dbReference type="eggNOG" id="KOG0726">
    <property type="taxonomic scope" value="Eukaryota"/>
</dbReference>
<accession>C6HLN6</accession>
<feature type="region of interest" description="Disordered" evidence="1">
    <location>
        <begin position="131"/>
        <end position="203"/>
    </location>
</feature>
<dbReference type="AlphaFoldDB" id="C6HLN6"/>
<evidence type="ECO:0000313" key="2">
    <source>
        <dbReference type="EMBL" id="EER39173.1"/>
    </source>
</evidence>
<evidence type="ECO:0000313" key="3">
    <source>
        <dbReference type="Proteomes" id="UP000002624"/>
    </source>
</evidence>
<feature type="compositionally biased region" description="Basic and acidic residues" evidence="1">
    <location>
        <begin position="166"/>
        <end position="178"/>
    </location>
</feature>
<dbReference type="VEuPathDB" id="FungiDB:HCDG_07117"/>
<organism evidence="2 3">
    <name type="scientific">Ajellomyces capsulatus (strain H143)</name>
    <name type="common">Darling's disease fungus</name>
    <name type="synonym">Histoplasma capsulatum</name>
    <dbReference type="NCBI Taxonomy" id="544712"/>
    <lineage>
        <taxon>Eukaryota</taxon>
        <taxon>Fungi</taxon>
        <taxon>Dikarya</taxon>
        <taxon>Ascomycota</taxon>
        <taxon>Pezizomycotina</taxon>
        <taxon>Eurotiomycetes</taxon>
        <taxon>Eurotiomycetidae</taxon>
        <taxon>Onygenales</taxon>
        <taxon>Ajellomycetaceae</taxon>
        <taxon>Histoplasma</taxon>
    </lineage>
</organism>
<evidence type="ECO:0000256" key="1">
    <source>
        <dbReference type="SAM" id="MobiDB-lite"/>
    </source>
</evidence>
<gene>
    <name evidence="2" type="ORF">HCDG_07117</name>
</gene>
<sequence length="259" mass="29063">MELDMAVEKYVRYIDMSHTAPHSTPFHGLCMTDTKVIRPDVVGSVCASRLQGPDPNRQCPRFECHMIGIAWHPHGCWTLTKLASFASSQGNRTSRNTTSLKQPLTPSPPSLLLIRIQVLVQTTCASRDTSSRIQPVFPRFSGSSSSLQHRGNQQSNMGGGGPGDSQDEKDKKKEKPKYEPPPQPTTRIGRRKRKQAGPNASAKLPAIYPTSRCKLKYLRMQRIHDHLLLEEEYVENQERIRKTKTSEVASMTCAEAPWV</sequence>
<dbReference type="EMBL" id="GG692430">
    <property type="protein sequence ID" value="EER39173.1"/>
    <property type="molecule type" value="Genomic_DNA"/>
</dbReference>
<feature type="compositionally biased region" description="Polar residues" evidence="1">
    <location>
        <begin position="141"/>
        <end position="156"/>
    </location>
</feature>
<dbReference type="GO" id="GO:0000502">
    <property type="term" value="C:proteasome complex"/>
    <property type="evidence" value="ECO:0007669"/>
    <property type="project" value="UniProtKB-KW"/>
</dbReference>
<dbReference type="Proteomes" id="UP000002624">
    <property type="component" value="Unassembled WGS sequence"/>
</dbReference>
<name>C6HLN6_AJECH</name>
<proteinExistence type="predicted"/>
<keyword evidence="2" id="KW-0647">Proteasome</keyword>
<reference evidence="3" key="1">
    <citation type="submission" date="2009-05" db="EMBL/GenBank/DDBJ databases">
        <title>The genome sequence of Ajellomyces capsulatus strain H143.</title>
        <authorList>
            <person name="Champion M."/>
            <person name="Cuomo C.A."/>
            <person name="Ma L.-J."/>
            <person name="Henn M.R."/>
            <person name="Sil A."/>
            <person name="Goldman B."/>
            <person name="Young S.K."/>
            <person name="Kodira C.D."/>
            <person name="Zeng Q."/>
            <person name="Koehrsen M."/>
            <person name="Alvarado L."/>
            <person name="Berlin A.M."/>
            <person name="Borenstein D."/>
            <person name="Chen Z."/>
            <person name="Engels R."/>
            <person name="Freedman E."/>
            <person name="Gellesch M."/>
            <person name="Goldberg J."/>
            <person name="Griggs A."/>
            <person name="Gujja S."/>
            <person name="Heiman D.I."/>
            <person name="Hepburn T.A."/>
            <person name="Howarth C."/>
            <person name="Jen D."/>
            <person name="Larson L."/>
            <person name="Lewis B."/>
            <person name="Mehta T."/>
            <person name="Park D."/>
            <person name="Pearson M."/>
            <person name="Roberts A."/>
            <person name="Saif S."/>
            <person name="Shea T.D."/>
            <person name="Shenoy N."/>
            <person name="Sisk P."/>
            <person name="Stolte C."/>
            <person name="Sykes S."/>
            <person name="Walk T."/>
            <person name="White J."/>
            <person name="Yandava C."/>
            <person name="Klein B."/>
            <person name="McEwen J.G."/>
            <person name="Puccia R."/>
            <person name="Goldman G.H."/>
            <person name="Felipe M.S."/>
            <person name="Nino-Vega G."/>
            <person name="San-Blas G."/>
            <person name="Taylor J.W."/>
            <person name="Mendoza L."/>
            <person name="Galagan J.E."/>
            <person name="Nusbaum C."/>
            <person name="Birren B.W."/>
        </authorList>
    </citation>
    <scope>NUCLEOTIDE SEQUENCE [LARGE SCALE GENOMIC DNA]</scope>
    <source>
        <strain evidence="3">H143</strain>
    </source>
</reference>